<gene>
    <name evidence="2" type="ORF">TR69_WS6001000981</name>
</gene>
<feature type="domain" description="DUF427" evidence="1">
    <location>
        <begin position="31"/>
        <end position="99"/>
    </location>
</feature>
<protein>
    <recommendedName>
        <fullName evidence="1">DUF427 domain-containing protein</fullName>
    </recommendedName>
</protein>
<dbReference type="InterPro" id="IPR007361">
    <property type="entry name" value="DUF427"/>
</dbReference>
<accession>A0A136LZ83</accession>
<dbReference type="EMBL" id="JYNZ01000003">
    <property type="protein sequence ID" value="KXK26957.1"/>
    <property type="molecule type" value="Genomic_DNA"/>
</dbReference>
<proteinExistence type="predicted"/>
<dbReference type="Pfam" id="PF04248">
    <property type="entry name" value="NTP_transf_9"/>
    <property type="match status" value="1"/>
</dbReference>
<dbReference type="AlphaFoldDB" id="A0A136LZ83"/>
<sequence>MTVRFTAHTPAGREVLLAEGVLGETVIRADGNFYADPSVVKTDVLKRTENTYTCPYKGLCYYYSMIDSEGNAVLDQVTWVYDEPMEGWDQIAGKFGFYSHDMNGVTVSQTED</sequence>
<dbReference type="Gene3D" id="2.170.150.40">
    <property type="entry name" value="Domain of unknown function (DUF427)"/>
    <property type="match status" value="1"/>
</dbReference>
<dbReference type="PANTHER" id="PTHR34310">
    <property type="entry name" value="DUF427 DOMAIN PROTEIN (AFU_ORTHOLOGUE AFUA_3G02220)"/>
    <property type="match status" value="1"/>
</dbReference>
<comment type="caution">
    <text evidence="2">The sequence shown here is derived from an EMBL/GenBank/DDBJ whole genome shotgun (WGS) entry which is preliminary data.</text>
</comment>
<dbReference type="STRING" id="1617426.TR69_WS6001000981"/>
<evidence type="ECO:0000313" key="3">
    <source>
        <dbReference type="Proteomes" id="UP000070457"/>
    </source>
</evidence>
<dbReference type="Proteomes" id="UP000070457">
    <property type="component" value="Unassembled WGS sequence"/>
</dbReference>
<dbReference type="InterPro" id="IPR038694">
    <property type="entry name" value="DUF427_sf"/>
</dbReference>
<organism evidence="2 3">
    <name type="scientific">candidate division WS6 bacterium OLB20</name>
    <dbReference type="NCBI Taxonomy" id="1617426"/>
    <lineage>
        <taxon>Bacteria</taxon>
        <taxon>Candidatus Dojkabacteria</taxon>
    </lineage>
</organism>
<evidence type="ECO:0000259" key="1">
    <source>
        <dbReference type="Pfam" id="PF04248"/>
    </source>
</evidence>
<evidence type="ECO:0000313" key="2">
    <source>
        <dbReference type="EMBL" id="KXK26957.1"/>
    </source>
</evidence>
<reference evidence="2 3" key="1">
    <citation type="submission" date="2015-02" db="EMBL/GenBank/DDBJ databases">
        <title>Improved understanding of the partial-nitritation anammox process through 23 genomes representing the majority of the microbial community.</title>
        <authorList>
            <person name="Speth D.R."/>
            <person name="In T Zandt M."/>
            <person name="Guerrero Cruz S."/>
            <person name="Jetten M.S."/>
            <person name="Dutilh B.E."/>
        </authorList>
    </citation>
    <scope>NUCLEOTIDE SEQUENCE [LARGE SCALE GENOMIC DNA]</scope>
    <source>
        <strain evidence="2">OLB20</strain>
    </source>
</reference>
<dbReference type="PANTHER" id="PTHR34310:SF9">
    <property type="entry name" value="BLR5716 PROTEIN"/>
    <property type="match status" value="1"/>
</dbReference>
<name>A0A136LZ83_9BACT</name>